<feature type="domain" description="LUD" evidence="1">
    <location>
        <begin position="4"/>
        <end position="175"/>
    </location>
</feature>
<dbReference type="PANTHER" id="PTHR36179">
    <property type="entry name" value="LUD_DOM DOMAIN-CONTAINING PROTEIN"/>
    <property type="match status" value="1"/>
</dbReference>
<dbReference type="PANTHER" id="PTHR36179:SF2">
    <property type="entry name" value="LUD DOMAIN-CONTAINING PROTEIN"/>
    <property type="match status" value="1"/>
</dbReference>
<dbReference type="Pfam" id="PF02589">
    <property type="entry name" value="LUD_dom"/>
    <property type="match status" value="1"/>
</dbReference>
<dbReference type="Proteomes" id="UP000628736">
    <property type="component" value="Unassembled WGS sequence"/>
</dbReference>
<organism evidence="2 3">
    <name type="scientific">Flintibacter hominis</name>
    <dbReference type="NCBI Taxonomy" id="2763048"/>
    <lineage>
        <taxon>Bacteria</taxon>
        <taxon>Bacillati</taxon>
        <taxon>Bacillota</taxon>
        <taxon>Clostridia</taxon>
        <taxon>Eubacteriales</taxon>
        <taxon>Flintibacter</taxon>
    </lineage>
</organism>
<gene>
    <name evidence="2" type="ORF">H8S11_07520</name>
</gene>
<protein>
    <submittedName>
        <fullName evidence="2">Lactate utilization protein</fullName>
    </submittedName>
</protein>
<dbReference type="InterPro" id="IPR003741">
    <property type="entry name" value="LUD_dom"/>
</dbReference>
<evidence type="ECO:0000313" key="2">
    <source>
        <dbReference type="EMBL" id="MBC5722659.1"/>
    </source>
</evidence>
<sequence>MTDLKKLTANLEKKGYIVRYFDTPQEAADYLDSRINGKTVAFGGSMTLKSMELYPKLSSHNQVVWHWEGGDLTDAMSTQVYLTSVNAVAETGELINIDGNGNRVASTAFGHQEVYFVAGTNKIAPDLDSALWRARNVAAPKRAQSMGRRTPCAVKADRCYDCQSPDRICRVLTVLWAPPLNHPHMEVILIGQELGM</sequence>
<evidence type="ECO:0000313" key="3">
    <source>
        <dbReference type="Proteomes" id="UP000628736"/>
    </source>
</evidence>
<accession>A0A8J6J1V6</accession>
<proteinExistence type="predicted"/>
<dbReference type="EMBL" id="JACOPO010000004">
    <property type="protein sequence ID" value="MBC5722659.1"/>
    <property type="molecule type" value="Genomic_DNA"/>
</dbReference>
<name>A0A8J6J1V6_9FIRM</name>
<dbReference type="AlphaFoldDB" id="A0A8J6J1V6"/>
<comment type="caution">
    <text evidence="2">The sequence shown here is derived from an EMBL/GenBank/DDBJ whole genome shotgun (WGS) entry which is preliminary data.</text>
</comment>
<dbReference type="RefSeq" id="WP_147570694.1">
    <property type="nucleotide sequence ID" value="NZ_JACOPO010000004.1"/>
</dbReference>
<evidence type="ECO:0000259" key="1">
    <source>
        <dbReference type="Pfam" id="PF02589"/>
    </source>
</evidence>
<reference evidence="2" key="1">
    <citation type="submission" date="2020-08" db="EMBL/GenBank/DDBJ databases">
        <title>Genome public.</title>
        <authorList>
            <person name="Liu C."/>
            <person name="Sun Q."/>
        </authorList>
    </citation>
    <scope>NUCLEOTIDE SEQUENCE</scope>
    <source>
        <strain evidence="2">NSJ-23</strain>
    </source>
</reference>
<keyword evidence="3" id="KW-1185">Reference proteome</keyword>